<evidence type="ECO:0000256" key="2">
    <source>
        <dbReference type="SAM" id="SignalP"/>
    </source>
</evidence>
<gene>
    <name evidence="4" type="ORF">H9635_03300</name>
</gene>
<organism evidence="4 5">
    <name type="scientific">Solibacillus faecavium</name>
    <dbReference type="NCBI Taxonomy" id="2762221"/>
    <lineage>
        <taxon>Bacteria</taxon>
        <taxon>Bacillati</taxon>
        <taxon>Bacillota</taxon>
        <taxon>Bacilli</taxon>
        <taxon>Bacillales</taxon>
        <taxon>Caryophanaceae</taxon>
        <taxon>Solibacillus</taxon>
    </lineage>
</organism>
<protein>
    <submittedName>
        <fullName evidence="4">S-layer homology domain-containing protein</fullName>
    </submittedName>
</protein>
<feature type="signal peptide" evidence="2">
    <location>
        <begin position="1"/>
        <end position="28"/>
    </location>
</feature>
<dbReference type="InterPro" id="IPR032812">
    <property type="entry name" value="SbsA_Ig"/>
</dbReference>
<feature type="chain" id="PRO_5045557002" evidence="2">
    <location>
        <begin position="29"/>
        <end position="972"/>
    </location>
</feature>
<dbReference type="Pfam" id="PF13205">
    <property type="entry name" value="Big_5"/>
    <property type="match status" value="2"/>
</dbReference>
<dbReference type="InterPro" id="IPR001119">
    <property type="entry name" value="SLH_dom"/>
</dbReference>
<keyword evidence="5" id="KW-1185">Reference proteome</keyword>
<evidence type="ECO:0000256" key="1">
    <source>
        <dbReference type="ARBA" id="ARBA00022729"/>
    </source>
</evidence>
<proteinExistence type="predicted"/>
<accession>A0ABR8XV29</accession>
<dbReference type="Proteomes" id="UP000619101">
    <property type="component" value="Unassembled WGS sequence"/>
</dbReference>
<dbReference type="Pfam" id="PF00395">
    <property type="entry name" value="SLH"/>
    <property type="match status" value="2"/>
</dbReference>
<keyword evidence="1 2" id="KW-0732">Signal</keyword>
<dbReference type="PROSITE" id="PS51272">
    <property type="entry name" value="SLH"/>
    <property type="match status" value="2"/>
</dbReference>
<evidence type="ECO:0000313" key="5">
    <source>
        <dbReference type="Proteomes" id="UP000619101"/>
    </source>
</evidence>
<evidence type="ECO:0000259" key="3">
    <source>
        <dbReference type="PROSITE" id="PS51272"/>
    </source>
</evidence>
<name>A0ABR8XV29_9BACL</name>
<dbReference type="InterPro" id="IPR014755">
    <property type="entry name" value="Cu-Rt/internalin_Ig-like"/>
</dbReference>
<reference evidence="4 5" key="1">
    <citation type="submission" date="2020-08" db="EMBL/GenBank/DDBJ databases">
        <title>A Genomic Blueprint of the Chicken Gut Microbiome.</title>
        <authorList>
            <person name="Gilroy R."/>
            <person name="Ravi A."/>
            <person name="Getino M."/>
            <person name="Pursley I."/>
            <person name="Horton D.L."/>
            <person name="Alikhan N.-F."/>
            <person name="Baker D."/>
            <person name="Gharbi K."/>
            <person name="Hall N."/>
            <person name="Watson M."/>
            <person name="Adriaenssens E.M."/>
            <person name="Foster-Nyarko E."/>
            <person name="Jarju S."/>
            <person name="Secka A."/>
            <person name="Antonio M."/>
            <person name="Oren A."/>
            <person name="Chaudhuri R."/>
            <person name="La Ragione R.M."/>
            <person name="Hildebrand F."/>
            <person name="Pallen M.J."/>
        </authorList>
    </citation>
    <scope>NUCLEOTIDE SEQUENCE [LARGE SCALE GENOMIC DNA]</scope>
    <source>
        <strain evidence="4 5">A46</strain>
    </source>
</reference>
<dbReference type="Gene3D" id="2.60.40.1220">
    <property type="match status" value="3"/>
</dbReference>
<dbReference type="EMBL" id="JACSPZ010000001">
    <property type="protein sequence ID" value="MBD8035753.1"/>
    <property type="molecule type" value="Genomic_DNA"/>
</dbReference>
<sequence length="972" mass="103405">MKKKYRKFVASAATATLVASAIVPAVSAASFSDTAGNTHELAIESLVSQGIISGYPDGTFKPNRTLTRSDVVKLLGKYLVSQGYKVPADYKTNMRFTDLRSTSQDELLQYAALVKDNGVFNGSNGRLLPNDSITRENMAVVLVRAYTNINGFDYVGHVQKQNFKEDVVDYNAAKAEARSAIRVLDYYNVTGVPNFNPKGSTTRGQFSSFLFKLLQVEAPESNFKAVEVVDASTLRVTLEDDTVHTVKLDTTLEEGKETIVTFDIAGKKYTATVTYKANLTVKTAEVTGANTLKVTLSDNSEHNVTLENNLPENEETTVSFKIDGKDYTAKVTYTVTEVKVASAKALNGGQVEIKFNQRVNLPANLTQAQIANYITITGVDNSNPISFTQGQLSEDGRTLTISTNGIAPLSGRYVVKVKDVKNTAGTSVTPYDEIINFGTDTVAPTLISTVNRDAKTVRVTFSEPLRSFSNSSITFRLANGTNVTGITGDIGTGNWYADFDLSNAMVNGQPLAANTPITVTFAGLRDIAGNFSSPNPLTTSFTMGGADGVKPTLASISQTGPRTFKLTFSERIRKPAIADLELRLGTSINPITAIDEVPGDNQSFTITATSDLNGVYNIGTAPGRTITDISGETNTFANTHSFTIDSAAPEVTATTVTRDGNFEYLDITLNKDVSLVAASRVTASGNYVKGGVTHTFNGTATNLAYRDNNNRSVLRVKLDDLLGDGDADNATYNVTLSFTELKSAYGVNAGNKAVTFQRTTDYANNNNVLETPAVTTSTTDPTLTNDQVRLVFNHDLDANTAAIASNYSIPNARVTHAQISSGALNTVTLTLAPNETTSTGPRNLLISGVKAKDSVASQPNLTAEVSLKENIRPVLNAAAFLSANQIELTFSENVSGLGTDSFVVENASGTALGIASVASSTTGNKVTVTLTDNLTAGTTVTVKKGAGIGTVKDEAGNPVVDTFNIPTSLVSN</sequence>
<feature type="domain" description="SLH" evidence="3">
    <location>
        <begin position="26"/>
        <end position="89"/>
    </location>
</feature>
<comment type="caution">
    <text evidence="4">The sequence shown here is derived from an EMBL/GenBank/DDBJ whole genome shotgun (WGS) entry which is preliminary data.</text>
</comment>
<evidence type="ECO:0000313" key="4">
    <source>
        <dbReference type="EMBL" id="MBD8035753.1"/>
    </source>
</evidence>
<dbReference type="RefSeq" id="WP_191698712.1">
    <property type="nucleotide sequence ID" value="NZ_JACSPZ010000001.1"/>
</dbReference>
<feature type="domain" description="SLH" evidence="3">
    <location>
        <begin position="159"/>
        <end position="224"/>
    </location>
</feature>